<evidence type="ECO:0000256" key="1">
    <source>
        <dbReference type="ARBA" id="ARBA00023054"/>
    </source>
</evidence>
<evidence type="ECO:0000256" key="2">
    <source>
        <dbReference type="SAM" id="MobiDB-lite"/>
    </source>
</evidence>
<keyword evidence="1" id="KW-0175">Coiled coil</keyword>
<keyword evidence="4" id="KW-1185">Reference proteome</keyword>
<evidence type="ECO:0000313" key="3">
    <source>
        <dbReference type="EMBL" id="GAQ80627.1"/>
    </source>
</evidence>
<dbReference type="GO" id="GO:0005634">
    <property type="term" value="C:nucleus"/>
    <property type="evidence" value="ECO:0000318"/>
    <property type="project" value="GO_Central"/>
</dbReference>
<feature type="region of interest" description="Disordered" evidence="2">
    <location>
        <begin position="123"/>
        <end position="236"/>
    </location>
</feature>
<dbReference type="Proteomes" id="UP000054558">
    <property type="component" value="Unassembled WGS sequence"/>
</dbReference>
<organism evidence="3 4">
    <name type="scientific">Klebsormidium nitens</name>
    <name type="common">Green alga</name>
    <name type="synonym">Ulothrix nitens</name>
    <dbReference type="NCBI Taxonomy" id="105231"/>
    <lineage>
        <taxon>Eukaryota</taxon>
        <taxon>Viridiplantae</taxon>
        <taxon>Streptophyta</taxon>
        <taxon>Klebsormidiophyceae</taxon>
        <taxon>Klebsormidiales</taxon>
        <taxon>Klebsormidiaceae</taxon>
        <taxon>Klebsormidium</taxon>
    </lineage>
</organism>
<feature type="region of interest" description="Disordered" evidence="2">
    <location>
        <begin position="46"/>
        <end position="98"/>
    </location>
</feature>
<feature type="compositionally biased region" description="Basic and acidic residues" evidence="2">
    <location>
        <begin position="165"/>
        <end position="236"/>
    </location>
</feature>
<dbReference type="PANTHER" id="PTHR15885:SF1">
    <property type="entry name" value="COILED-COIL DOMAIN-CONTAINING PROTEIN 174"/>
    <property type="match status" value="1"/>
</dbReference>
<reference evidence="3 4" key="1">
    <citation type="journal article" date="2014" name="Nat. Commun.">
        <title>Klebsormidium flaccidum genome reveals primary factors for plant terrestrial adaptation.</title>
        <authorList>
            <person name="Hori K."/>
            <person name="Maruyama F."/>
            <person name="Fujisawa T."/>
            <person name="Togashi T."/>
            <person name="Yamamoto N."/>
            <person name="Seo M."/>
            <person name="Sato S."/>
            <person name="Yamada T."/>
            <person name="Mori H."/>
            <person name="Tajima N."/>
            <person name="Moriyama T."/>
            <person name="Ikeuchi M."/>
            <person name="Watanabe M."/>
            <person name="Wada H."/>
            <person name="Kobayashi K."/>
            <person name="Saito M."/>
            <person name="Masuda T."/>
            <person name="Sasaki-Sekimoto Y."/>
            <person name="Mashiguchi K."/>
            <person name="Awai K."/>
            <person name="Shimojima M."/>
            <person name="Masuda S."/>
            <person name="Iwai M."/>
            <person name="Nobusawa T."/>
            <person name="Narise T."/>
            <person name="Kondo S."/>
            <person name="Saito H."/>
            <person name="Sato R."/>
            <person name="Murakawa M."/>
            <person name="Ihara Y."/>
            <person name="Oshima-Yamada Y."/>
            <person name="Ohtaka K."/>
            <person name="Satoh M."/>
            <person name="Sonobe K."/>
            <person name="Ishii M."/>
            <person name="Ohtani R."/>
            <person name="Kanamori-Sato M."/>
            <person name="Honoki R."/>
            <person name="Miyazaki D."/>
            <person name="Mochizuki H."/>
            <person name="Umetsu J."/>
            <person name="Higashi K."/>
            <person name="Shibata D."/>
            <person name="Kamiya Y."/>
            <person name="Sato N."/>
            <person name="Nakamura Y."/>
            <person name="Tabata S."/>
            <person name="Ida S."/>
            <person name="Kurokawa K."/>
            <person name="Ohta H."/>
        </authorList>
    </citation>
    <scope>NUCLEOTIDE SEQUENCE [LARGE SCALE GENOMIC DNA]</scope>
    <source>
        <strain evidence="3 4">NIES-2285</strain>
    </source>
</reference>
<dbReference type="OMA" id="KYCVDFL"/>
<dbReference type="OrthoDB" id="333551at2759"/>
<dbReference type="AlphaFoldDB" id="A0A1Y1HVR3"/>
<dbReference type="PANTHER" id="PTHR15885">
    <property type="entry name" value="COILED-COIL DOMAIN-CONTAINING PROTEIN 174"/>
    <property type="match status" value="1"/>
</dbReference>
<dbReference type="InterPro" id="IPR025066">
    <property type="entry name" value="CCDC174-like"/>
</dbReference>
<protein>
    <submittedName>
        <fullName evidence="3">Uncharacterized protein</fullName>
    </submittedName>
</protein>
<accession>A0A1Y1HVR3</accession>
<dbReference type="EMBL" id="DF237007">
    <property type="protein sequence ID" value="GAQ80627.1"/>
    <property type="molecule type" value="Genomic_DNA"/>
</dbReference>
<sequence length="257" mass="29826">MAEPNPRIRSMGWLTESTVMPKKQKVIQGVGPSSVVELKAELYKAQEEAKRSKDLDPGERKSRKERGINIADLMSKQNPGVEMRNRRDEQQTEAEQDVYAALERKAELYDKLARGDIADDERKERYSVDFFSKGGRIAEEDDDPREQRRGAEIAWSYNGGAGGSRDVESERETEREREEREREERERRRAAEEEAEGRRRQEAKELIQEVHKETVAGREKAAELKQRRQEQAEKTRERLKAAFLKKQAQKLRTQGAL</sequence>
<proteinExistence type="predicted"/>
<gene>
    <name evidence="3" type="ORF">KFL_000580210</name>
</gene>
<evidence type="ECO:0000313" key="4">
    <source>
        <dbReference type="Proteomes" id="UP000054558"/>
    </source>
</evidence>
<name>A0A1Y1HVR3_KLENI</name>
<dbReference type="STRING" id="105231.A0A1Y1HVR3"/>
<feature type="compositionally biased region" description="Basic and acidic residues" evidence="2">
    <location>
        <begin position="46"/>
        <end position="67"/>
    </location>
</feature>